<proteinExistence type="predicted"/>
<keyword evidence="4 11" id="KW-0813">Transport</keyword>
<keyword evidence="6 11" id="KW-0479">Metal-binding</keyword>
<comment type="cofactor">
    <cofactor evidence="1 11">
        <name>[4Fe-4S] cluster</name>
        <dbReference type="ChEBI" id="CHEBI:49883"/>
    </cofactor>
</comment>
<dbReference type="EMBL" id="FMUS01000014">
    <property type="protein sequence ID" value="SCY73700.1"/>
    <property type="molecule type" value="Genomic_DNA"/>
</dbReference>
<feature type="domain" description="4Fe-4S ferredoxin-type" evidence="12">
    <location>
        <begin position="29"/>
        <end position="57"/>
    </location>
</feature>
<keyword evidence="10 11" id="KW-0411">Iron-sulfur</keyword>
<gene>
    <name evidence="13" type="ORF">SAMN03080606_02340</name>
</gene>
<evidence type="ECO:0000256" key="3">
    <source>
        <dbReference type="ARBA" id="ARBA00013529"/>
    </source>
</evidence>
<dbReference type="STRING" id="1120976.SAMN03080606_02340"/>
<evidence type="ECO:0000256" key="4">
    <source>
        <dbReference type="ARBA" id="ARBA00022448"/>
    </source>
</evidence>
<dbReference type="Pfam" id="PF12838">
    <property type="entry name" value="Fer4_7"/>
    <property type="match status" value="1"/>
</dbReference>
<dbReference type="InterPro" id="IPR017896">
    <property type="entry name" value="4Fe4S_Fe-S-bd"/>
</dbReference>
<dbReference type="PROSITE" id="PS51379">
    <property type="entry name" value="4FE4S_FER_2"/>
    <property type="match status" value="2"/>
</dbReference>
<dbReference type="PROSITE" id="PS00198">
    <property type="entry name" value="4FE4S_FER_1"/>
    <property type="match status" value="1"/>
</dbReference>
<dbReference type="PRINTS" id="PR00354">
    <property type="entry name" value="7FE8SFRDOXIN"/>
</dbReference>
<evidence type="ECO:0000313" key="13">
    <source>
        <dbReference type="EMBL" id="SCY73700.1"/>
    </source>
</evidence>
<feature type="domain" description="4Fe-4S ferredoxin-type" evidence="12">
    <location>
        <begin position="1"/>
        <end position="28"/>
    </location>
</feature>
<evidence type="ECO:0000256" key="5">
    <source>
        <dbReference type="ARBA" id="ARBA00022485"/>
    </source>
</evidence>
<dbReference type="PANTHER" id="PTHR24960">
    <property type="entry name" value="PHOTOSYSTEM I IRON-SULFUR CENTER-RELATED"/>
    <property type="match status" value="1"/>
</dbReference>
<dbReference type="InterPro" id="IPR017900">
    <property type="entry name" value="4Fe4S_Fe_S_CS"/>
</dbReference>
<sequence>MAYVIKDSCISCGACEPECPVDVISAGDSIYVIDADGCIDCGACANVCPVDAPVPAE</sequence>
<dbReference type="PANTHER" id="PTHR24960:SF79">
    <property type="entry name" value="PHOTOSYSTEM I IRON-SULFUR CENTER"/>
    <property type="match status" value="1"/>
</dbReference>
<name>A0A1G5IDE9_9FIRM</name>
<keyword evidence="5 11" id="KW-0004">4Fe-4S</keyword>
<evidence type="ECO:0000256" key="9">
    <source>
        <dbReference type="ARBA" id="ARBA00023004"/>
    </source>
</evidence>
<evidence type="ECO:0000256" key="1">
    <source>
        <dbReference type="ARBA" id="ARBA00001966"/>
    </source>
</evidence>
<reference evidence="13 14" key="1">
    <citation type="submission" date="2016-10" db="EMBL/GenBank/DDBJ databases">
        <authorList>
            <person name="de Groot N.N."/>
        </authorList>
    </citation>
    <scope>NUCLEOTIDE SEQUENCE [LARGE SCALE GENOMIC DNA]</scope>
    <source>
        <strain evidence="13 14">DSM 18978</strain>
    </source>
</reference>
<keyword evidence="9 11" id="KW-0408">Iron</keyword>
<dbReference type="GO" id="GO:0051539">
    <property type="term" value="F:4 iron, 4 sulfur cluster binding"/>
    <property type="evidence" value="ECO:0007669"/>
    <property type="project" value="UniProtKB-UniRule"/>
</dbReference>
<dbReference type="InterPro" id="IPR000813">
    <property type="entry name" value="7Fe_ferredoxin"/>
</dbReference>
<dbReference type="Proteomes" id="UP000198636">
    <property type="component" value="Unassembled WGS sequence"/>
</dbReference>
<evidence type="ECO:0000256" key="2">
    <source>
        <dbReference type="ARBA" id="ARBA00003532"/>
    </source>
</evidence>
<dbReference type="FunFam" id="3.30.70.20:FF:000045">
    <property type="entry name" value="Ferredoxin, 4Fe-4S"/>
    <property type="match status" value="1"/>
</dbReference>
<evidence type="ECO:0000256" key="7">
    <source>
        <dbReference type="ARBA" id="ARBA00022737"/>
    </source>
</evidence>
<dbReference type="SUPFAM" id="SSF54862">
    <property type="entry name" value="4Fe-4S ferredoxins"/>
    <property type="match status" value="1"/>
</dbReference>
<accession>A0A1G5IDE9</accession>
<evidence type="ECO:0000256" key="11">
    <source>
        <dbReference type="RuleBase" id="RU365098"/>
    </source>
</evidence>
<dbReference type="GO" id="GO:0005737">
    <property type="term" value="C:cytoplasm"/>
    <property type="evidence" value="ECO:0007669"/>
    <property type="project" value="TreeGrafter"/>
</dbReference>
<evidence type="ECO:0000256" key="8">
    <source>
        <dbReference type="ARBA" id="ARBA00022982"/>
    </source>
</evidence>
<dbReference type="RefSeq" id="WP_091543498.1">
    <property type="nucleotide sequence ID" value="NZ_FMUS01000014.1"/>
</dbReference>
<evidence type="ECO:0000259" key="12">
    <source>
        <dbReference type="PROSITE" id="PS51379"/>
    </source>
</evidence>
<organism evidence="13 14">
    <name type="scientific">Alkaliphilus peptidifermentans DSM 18978</name>
    <dbReference type="NCBI Taxonomy" id="1120976"/>
    <lineage>
        <taxon>Bacteria</taxon>
        <taxon>Bacillati</taxon>
        <taxon>Bacillota</taxon>
        <taxon>Clostridia</taxon>
        <taxon>Peptostreptococcales</taxon>
        <taxon>Natronincolaceae</taxon>
        <taxon>Alkaliphilus</taxon>
    </lineage>
</organism>
<dbReference type="GO" id="GO:0009055">
    <property type="term" value="F:electron transfer activity"/>
    <property type="evidence" value="ECO:0007669"/>
    <property type="project" value="UniProtKB-UniRule"/>
</dbReference>
<evidence type="ECO:0000256" key="10">
    <source>
        <dbReference type="ARBA" id="ARBA00023014"/>
    </source>
</evidence>
<keyword evidence="7" id="KW-0677">Repeat</keyword>
<protein>
    <recommendedName>
        <fullName evidence="3 11">Ferredoxin</fullName>
    </recommendedName>
</protein>
<comment type="function">
    <text evidence="2 11">Ferredoxins are iron-sulfur proteins that transfer electrons in a wide variety of metabolic reactions.</text>
</comment>
<evidence type="ECO:0000313" key="14">
    <source>
        <dbReference type="Proteomes" id="UP000198636"/>
    </source>
</evidence>
<keyword evidence="14" id="KW-1185">Reference proteome</keyword>
<dbReference type="Gene3D" id="3.30.70.20">
    <property type="match status" value="1"/>
</dbReference>
<dbReference type="InterPro" id="IPR050157">
    <property type="entry name" value="PSI_iron-sulfur_center"/>
</dbReference>
<dbReference type="AlphaFoldDB" id="A0A1G5IDE9"/>
<dbReference type="OrthoDB" id="9803397at2"/>
<keyword evidence="8 11" id="KW-0249">Electron transport</keyword>
<evidence type="ECO:0000256" key="6">
    <source>
        <dbReference type="ARBA" id="ARBA00022723"/>
    </source>
</evidence>
<dbReference type="GO" id="GO:0046872">
    <property type="term" value="F:metal ion binding"/>
    <property type="evidence" value="ECO:0007669"/>
    <property type="project" value="UniProtKB-UniRule"/>
</dbReference>